<dbReference type="InterPro" id="IPR013320">
    <property type="entry name" value="ConA-like_dom_sf"/>
</dbReference>
<dbReference type="RefSeq" id="XP_043008306.1">
    <property type="nucleotide sequence ID" value="XM_043153023.1"/>
</dbReference>
<accession>A0A9P7RZ61</accession>
<dbReference type="CDD" id="cd02181">
    <property type="entry name" value="GH16_fungal_Lam16A_glucanase"/>
    <property type="match status" value="1"/>
</dbReference>
<name>A0A9P7RZ61_9AGAR</name>
<organism evidence="2 3">
    <name type="scientific">Marasmius oreades</name>
    <name type="common">fairy-ring Marasmius</name>
    <dbReference type="NCBI Taxonomy" id="181124"/>
    <lineage>
        <taxon>Eukaryota</taxon>
        <taxon>Fungi</taxon>
        <taxon>Dikarya</taxon>
        <taxon>Basidiomycota</taxon>
        <taxon>Agaricomycotina</taxon>
        <taxon>Agaricomycetes</taxon>
        <taxon>Agaricomycetidae</taxon>
        <taxon>Agaricales</taxon>
        <taxon>Marasmiineae</taxon>
        <taxon>Marasmiaceae</taxon>
        <taxon>Marasmius</taxon>
    </lineage>
</organism>
<dbReference type="PROSITE" id="PS51762">
    <property type="entry name" value="GH16_2"/>
    <property type="match status" value="1"/>
</dbReference>
<dbReference type="GO" id="GO:0009251">
    <property type="term" value="P:glucan catabolic process"/>
    <property type="evidence" value="ECO:0007669"/>
    <property type="project" value="TreeGrafter"/>
</dbReference>
<dbReference type="AlphaFoldDB" id="A0A9P7RZ61"/>
<dbReference type="InterPro" id="IPR000757">
    <property type="entry name" value="Beta-glucanase-like"/>
</dbReference>
<dbReference type="GO" id="GO:0004553">
    <property type="term" value="F:hydrolase activity, hydrolyzing O-glycosyl compounds"/>
    <property type="evidence" value="ECO:0007669"/>
    <property type="project" value="InterPro"/>
</dbReference>
<dbReference type="Gene3D" id="2.60.120.200">
    <property type="match status" value="1"/>
</dbReference>
<protein>
    <recommendedName>
        <fullName evidence="1">GH16 domain-containing protein</fullName>
    </recommendedName>
</protein>
<comment type="caution">
    <text evidence="2">The sequence shown here is derived from an EMBL/GenBank/DDBJ whole genome shotgun (WGS) entry which is preliminary data.</text>
</comment>
<dbReference type="SUPFAM" id="SSF49899">
    <property type="entry name" value="Concanavalin A-like lectins/glucanases"/>
    <property type="match status" value="1"/>
</dbReference>
<dbReference type="Pfam" id="PF26113">
    <property type="entry name" value="GH16_XgeA"/>
    <property type="match status" value="1"/>
</dbReference>
<reference evidence="2" key="1">
    <citation type="journal article" date="2021" name="Genome Biol. Evol.">
        <title>The assembled and annotated genome of the fairy-ring fungus Marasmius oreades.</title>
        <authorList>
            <person name="Hiltunen M."/>
            <person name="Ament-Velasquez S.L."/>
            <person name="Johannesson H."/>
        </authorList>
    </citation>
    <scope>NUCLEOTIDE SEQUENCE</scope>
    <source>
        <strain evidence="2">03SP1</strain>
    </source>
</reference>
<keyword evidence="3" id="KW-1185">Reference proteome</keyword>
<evidence type="ECO:0000313" key="3">
    <source>
        <dbReference type="Proteomes" id="UP001049176"/>
    </source>
</evidence>
<sequence>MLDFFSLGFPFTGIGKENKCQNTKTTEKNLTFNEGFRKMLNLITTFFLFLWTTFLCGPTTGSYTLHRDYSGQDFFTGWDYYGFIDNTTWGNVTYVDRDTATNQKLTYVDPTTSHAIIRVDNTTNIPPGPLVNRPTVKITTKDAFNMGSLFIIDVNHLPYGCSVWPSFWTLGINFEWPDAGEIDIIEGINNLPFNQMALHTTNGCFQASNPGQSGRTITTNCTLPEGCLVQETKPNSFGAAFSQAGGGVFATQLDVSGVYIWFWSRPDVPHSITSASKDSHLNLTDWGAPSASYPASGCDIGKFFQPQKLVLDTTLCGTWAGVPSIYAQTCGNGNGQCVSNVFGNGSNYGTAWWDISYVRVYLAVADSPPATSSMTGTATMTTASTGGTGVVVPSDLPTARPGNSSVGKQIWSWGLGVSSMITVLWFIS</sequence>
<dbReference type="EMBL" id="CM032185">
    <property type="protein sequence ID" value="KAG7091836.1"/>
    <property type="molecule type" value="Genomic_DNA"/>
</dbReference>
<proteinExistence type="predicted"/>
<dbReference type="PANTHER" id="PTHR10963">
    <property type="entry name" value="GLYCOSYL HYDROLASE-RELATED"/>
    <property type="match status" value="1"/>
</dbReference>
<dbReference type="GeneID" id="66077316"/>
<evidence type="ECO:0000259" key="1">
    <source>
        <dbReference type="PROSITE" id="PS51762"/>
    </source>
</evidence>
<evidence type="ECO:0000313" key="2">
    <source>
        <dbReference type="EMBL" id="KAG7091836.1"/>
    </source>
</evidence>
<dbReference type="PANTHER" id="PTHR10963:SF24">
    <property type="entry name" value="GLYCOSIDASE C21B10.07-RELATED"/>
    <property type="match status" value="1"/>
</dbReference>
<dbReference type="OrthoDB" id="192832at2759"/>
<feature type="domain" description="GH16" evidence="1">
    <location>
        <begin position="52"/>
        <end position="328"/>
    </location>
</feature>
<dbReference type="InterPro" id="IPR050546">
    <property type="entry name" value="Glycosyl_Hydrlase_16"/>
</dbReference>
<gene>
    <name evidence="2" type="ORF">E1B28_008240</name>
</gene>
<dbReference type="Proteomes" id="UP001049176">
    <property type="component" value="Chromosome 5"/>
</dbReference>